<feature type="active site" description="Proton acceptor" evidence="6">
    <location>
        <position position="308"/>
    </location>
</feature>
<dbReference type="InterPro" id="IPR008183">
    <property type="entry name" value="Aldose_1/G6P_1-epimerase"/>
</dbReference>
<protein>
    <recommendedName>
        <fullName evidence="5">Aldose 1-epimerase</fullName>
        <ecNumber evidence="5">5.1.3.3</ecNumber>
    </recommendedName>
</protein>
<dbReference type="EMBL" id="PVTQ01000017">
    <property type="protein sequence ID" value="PRY85222.1"/>
    <property type="molecule type" value="Genomic_DNA"/>
</dbReference>
<dbReference type="AlphaFoldDB" id="A0A2T0WEX0"/>
<dbReference type="GO" id="GO:0030246">
    <property type="term" value="F:carbohydrate binding"/>
    <property type="evidence" value="ECO:0007669"/>
    <property type="project" value="InterPro"/>
</dbReference>
<feature type="binding site" evidence="8">
    <location>
        <begin position="78"/>
        <end position="79"/>
    </location>
    <ligand>
        <name>beta-D-galactose</name>
        <dbReference type="ChEBI" id="CHEBI:27667"/>
    </ligand>
</feature>
<dbReference type="InterPro" id="IPR011013">
    <property type="entry name" value="Gal_mutarotase_sf_dom"/>
</dbReference>
<evidence type="ECO:0000256" key="1">
    <source>
        <dbReference type="ARBA" id="ARBA00005028"/>
    </source>
</evidence>
<comment type="catalytic activity">
    <reaction evidence="5">
        <text>alpha-D-glucose = beta-D-glucose</text>
        <dbReference type="Rhea" id="RHEA:10264"/>
        <dbReference type="ChEBI" id="CHEBI:15903"/>
        <dbReference type="ChEBI" id="CHEBI:17925"/>
        <dbReference type="EC" id="5.1.3.3"/>
    </reaction>
</comment>
<dbReference type="Proteomes" id="UP000238392">
    <property type="component" value="Unassembled WGS sequence"/>
</dbReference>
<keyword evidence="10" id="KW-1185">Reference proteome</keyword>
<dbReference type="GO" id="GO:0033499">
    <property type="term" value="P:galactose catabolic process via UDP-galactose, Leloir pathway"/>
    <property type="evidence" value="ECO:0007669"/>
    <property type="project" value="TreeGrafter"/>
</dbReference>
<comment type="similarity">
    <text evidence="2 5">Belongs to the aldose epimerase family.</text>
</comment>
<accession>A0A2T0WEX0</accession>
<keyword evidence="4 5" id="KW-0119">Carbohydrate metabolism</keyword>
<proteinExistence type="inferred from homology"/>
<keyword evidence="3 5" id="KW-0413">Isomerase</keyword>
<dbReference type="InterPro" id="IPR014718">
    <property type="entry name" value="GH-type_carb-bd"/>
</dbReference>
<dbReference type="EC" id="5.1.3.3" evidence="5"/>
<sequence>MTRPEPFGTAPDGSVIWAVTLRCGVVSARVISFGAALQSLIVPDRDGILDDVVLGHDGPEGYMQNRKCFGSTVGRVANRIADGGFQIDGTFHQVAVNEGTSTLHGGTDGFDQRNWQVGVVTDTSVQLSLLSPDGDMGFPGSLTATVTYRLVPRGDAVALEIIHRAETDAPTPVNLTNHSYFALCGHSALAARPASGLEYALTVNAGRYLPVDKRKIPTAPAPVGATPFDFRRPRQPVTAVRSGALEGYDHCLCLEDGQAVLVDEVSGRRMRLETNQTGLQVYTAQALTPDVIGKGGHAYQPFDAICLEAQAWPNAVNMPPETGRPDTILRPGQTYDCRIAFVFDTV</sequence>
<dbReference type="GO" id="GO:0004034">
    <property type="term" value="F:aldose 1-epimerase activity"/>
    <property type="evidence" value="ECO:0007669"/>
    <property type="project" value="UniProtKB-EC"/>
</dbReference>
<evidence type="ECO:0000256" key="7">
    <source>
        <dbReference type="PIRSR" id="PIRSR005096-2"/>
    </source>
</evidence>
<dbReference type="PIRSF" id="PIRSF005096">
    <property type="entry name" value="GALM"/>
    <property type="match status" value="1"/>
</dbReference>
<reference evidence="9 10" key="1">
    <citation type="submission" date="2018-03" db="EMBL/GenBank/DDBJ databases">
        <title>Genomic Encyclopedia of Archaeal and Bacterial Type Strains, Phase II (KMG-II): from individual species to whole genera.</title>
        <authorList>
            <person name="Goeker M."/>
        </authorList>
    </citation>
    <scope>NUCLEOTIDE SEQUENCE [LARGE SCALE GENOMIC DNA]</scope>
    <source>
        <strain evidence="9 10">DSM 100212</strain>
    </source>
</reference>
<gene>
    <name evidence="9" type="ORF">CLV74_11747</name>
</gene>
<dbReference type="GO" id="GO:0006006">
    <property type="term" value="P:glucose metabolic process"/>
    <property type="evidence" value="ECO:0007669"/>
    <property type="project" value="TreeGrafter"/>
</dbReference>
<evidence type="ECO:0000256" key="8">
    <source>
        <dbReference type="PIRSR" id="PIRSR005096-3"/>
    </source>
</evidence>
<dbReference type="GO" id="GO:0005737">
    <property type="term" value="C:cytoplasm"/>
    <property type="evidence" value="ECO:0007669"/>
    <property type="project" value="TreeGrafter"/>
</dbReference>
<dbReference type="RefSeq" id="WP_170108100.1">
    <property type="nucleotide sequence ID" value="NZ_PVTQ01000017.1"/>
</dbReference>
<dbReference type="Gene3D" id="2.70.98.10">
    <property type="match status" value="1"/>
</dbReference>
<evidence type="ECO:0000313" key="9">
    <source>
        <dbReference type="EMBL" id="PRY85222.1"/>
    </source>
</evidence>
<dbReference type="CDD" id="cd09019">
    <property type="entry name" value="galactose_mutarotase_like"/>
    <property type="match status" value="1"/>
</dbReference>
<organism evidence="9 10">
    <name type="scientific">Donghicola tyrosinivorans</name>
    <dbReference type="NCBI Taxonomy" id="1652492"/>
    <lineage>
        <taxon>Bacteria</taxon>
        <taxon>Pseudomonadati</taxon>
        <taxon>Pseudomonadota</taxon>
        <taxon>Alphaproteobacteria</taxon>
        <taxon>Rhodobacterales</taxon>
        <taxon>Roseobacteraceae</taxon>
        <taxon>Donghicola</taxon>
    </lineage>
</organism>
<dbReference type="PANTHER" id="PTHR10091:SF0">
    <property type="entry name" value="GALACTOSE MUTAROTASE"/>
    <property type="match status" value="1"/>
</dbReference>
<evidence type="ECO:0000256" key="4">
    <source>
        <dbReference type="ARBA" id="ARBA00023277"/>
    </source>
</evidence>
<feature type="active site" description="Proton donor" evidence="6">
    <location>
        <position position="178"/>
    </location>
</feature>
<comment type="caution">
    <text evidence="9">The sequence shown here is derived from an EMBL/GenBank/DDBJ whole genome shotgun (WGS) entry which is preliminary data.</text>
</comment>
<evidence type="ECO:0000256" key="6">
    <source>
        <dbReference type="PIRSR" id="PIRSR005096-1"/>
    </source>
</evidence>
<dbReference type="InterPro" id="IPR015443">
    <property type="entry name" value="Aldose_1-epimerase"/>
</dbReference>
<dbReference type="InterPro" id="IPR047215">
    <property type="entry name" value="Galactose_mutarotase-like"/>
</dbReference>
<dbReference type="PANTHER" id="PTHR10091">
    <property type="entry name" value="ALDOSE-1-EPIMERASE"/>
    <property type="match status" value="1"/>
</dbReference>
<dbReference type="Pfam" id="PF01263">
    <property type="entry name" value="Aldose_epim"/>
    <property type="match status" value="1"/>
</dbReference>
<evidence type="ECO:0000256" key="3">
    <source>
        <dbReference type="ARBA" id="ARBA00023235"/>
    </source>
</evidence>
<name>A0A2T0WEX0_9RHOB</name>
<dbReference type="UniPathway" id="UPA00242"/>
<dbReference type="SUPFAM" id="SSF74650">
    <property type="entry name" value="Galactose mutarotase-like"/>
    <property type="match status" value="1"/>
</dbReference>
<comment type="pathway">
    <text evidence="1 5">Carbohydrate metabolism; hexose metabolism.</text>
</comment>
<evidence type="ECO:0000256" key="2">
    <source>
        <dbReference type="ARBA" id="ARBA00006206"/>
    </source>
</evidence>
<evidence type="ECO:0000256" key="5">
    <source>
        <dbReference type="PIRNR" id="PIRNR005096"/>
    </source>
</evidence>
<evidence type="ECO:0000313" key="10">
    <source>
        <dbReference type="Proteomes" id="UP000238392"/>
    </source>
</evidence>
<feature type="binding site" evidence="7">
    <location>
        <position position="249"/>
    </location>
    <ligand>
        <name>beta-D-galactose</name>
        <dbReference type="ChEBI" id="CHEBI:27667"/>
    </ligand>
</feature>
<feature type="binding site" evidence="8">
    <location>
        <begin position="178"/>
        <end position="180"/>
    </location>
    <ligand>
        <name>beta-D-galactose</name>
        <dbReference type="ChEBI" id="CHEBI:27667"/>
    </ligand>
</feature>